<protein>
    <submittedName>
        <fullName evidence="2">Uncharacterized protein</fullName>
    </submittedName>
</protein>
<feature type="region of interest" description="Disordered" evidence="1">
    <location>
        <begin position="156"/>
        <end position="182"/>
    </location>
</feature>
<evidence type="ECO:0000313" key="3">
    <source>
        <dbReference type="Proteomes" id="UP001066276"/>
    </source>
</evidence>
<accession>A0AAV7NUP6</accession>
<dbReference type="AlphaFoldDB" id="A0AAV7NUP6"/>
<comment type="caution">
    <text evidence="2">The sequence shown here is derived from an EMBL/GenBank/DDBJ whole genome shotgun (WGS) entry which is preliminary data.</text>
</comment>
<dbReference type="Proteomes" id="UP001066276">
    <property type="component" value="Chromosome 8"/>
</dbReference>
<reference evidence="2" key="1">
    <citation type="journal article" date="2022" name="bioRxiv">
        <title>Sequencing and chromosome-scale assembly of the giantPleurodeles waltlgenome.</title>
        <authorList>
            <person name="Brown T."/>
            <person name="Elewa A."/>
            <person name="Iarovenko S."/>
            <person name="Subramanian E."/>
            <person name="Araus A.J."/>
            <person name="Petzold A."/>
            <person name="Susuki M."/>
            <person name="Suzuki K.-i.T."/>
            <person name="Hayashi T."/>
            <person name="Toyoda A."/>
            <person name="Oliveira C."/>
            <person name="Osipova E."/>
            <person name="Leigh N.D."/>
            <person name="Simon A."/>
            <person name="Yun M.H."/>
        </authorList>
    </citation>
    <scope>NUCLEOTIDE SEQUENCE</scope>
    <source>
        <strain evidence="2">20211129_DDA</strain>
        <tissue evidence="2">Liver</tissue>
    </source>
</reference>
<sequence length="202" mass="22127">MLGPGPAMPTRKSSGKSACQLLFPEILSQQRSMTSLQVPTASGPTDSFAGTRQNIMMGCIRQEITSVGRQLEDMVSKISDLAAESRSIPTDIVRFQDRVTGMEHHLMIVENRLDAALNREEEPLYLQNKIADLEHRSRRDNVHFYSFPEWVEGTDAGPSSGLPFPPSPASHSPFPGAAASTQDGYHTQDVLGKADQVIACFL</sequence>
<name>A0AAV7NUP6_PLEWA</name>
<dbReference type="EMBL" id="JANPWB010000012">
    <property type="protein sequence ID" value="KAJ1119204.1"/>
    <property type="molecule type" value="Genomic_DNA"/>
</dbReference>
<gene>
    <name evidence="2" type="ORF">NDU88_007390</name>
</gene>
<keyword evidence="3" id="KW-1185">Reference proteome</keyword>
<evidence type="ECO:0000313" key="2">
    <source>
        <dbReference type="EMBL" id="KAJ1119204.1"/>
    </source>
</evidence>
<organism evidence="2 3">
    <name type="scientific">Pleurodeles waltl</name>
    <name type="common">Iberian ribbed newt</name>
    <dbReference type="NCBI Taxonomy" id="8319"/>
    <lineage>
        <taxon>Eukaryota</taxon>
        <taxon>Metazoa</taxon>
        <taxon>Chordata</taxon>
        <taxon>Craniata</taxon>
        <taxon>Vertebrata</taxon>
        <taxon>Euteleostomi</taxon>
        <taxon>Amphibia</taxon>
        <taxon>Batrachia</taxon>
        <taxon>Caudata</taxon>
        <taxon>Salamandroidea</taxon>
        <taxon>Salamandridae</taxon>
        <taxon>Pleurodelinae</taxon>
        <taxon>Pleurodeles</taxon>
    </lineage>
</organism>
<evidence type="ECO:0000256" key="1">
    <source>
        <dbReference type="SAM" id="MobiDB-lite"/>
    </source>
</evidence>
<feature type="compositionally biased region" description="Low complexity" evidence="1">
    <location>
        <begin position="169"/>
        <end position="180"/>
    </location>
</feature>
<proteinExistence type="predicted"/>